<dbReference type="Gene3D" id="4.10.40.50">
    <property type="match status" value="1"/>
</dbReference>
<evidence type="ECO:0000313" key="1">
    <source>
        <dbReference type="Ensembl" id="ENSECRP00000014647.1"/>
    </source>
</evidence>
<dbReference type="Ensembl" id="ENSECRT00000014906.1">
    <property type="protein sequence ID" value="ENSECRP00000014647.1"/>
    <property type="gene ID" value="ENSECRG00000009773.1"/>
</dbReference>
<dbReference type="Pfam" id="PF07359">
    <property type="entry name" value="LEAP-2"/>
    <property type="match status" value="1"/>
</dbReference>
<dbReference type="GO" id="GO:0061844">
    <property type="term" value="P:antimicrobial humoral immune response mediated by antimicrobial peptide"/>
    <property type="evidence" value="ECO:0007669"/>
    <property type="project" value="TreeGrafter"/>
</dbReference>
<organism evidence="1 2">
    <name type="scientific">Erpetoichthys calabaricus</name>
    <name type="common">Rope fish</name>
    <name type="synonym">Calamoichthys calabaricus</name>
    <dbReference type="NCBI Taxonomy" id="27687"/>
    <lineage>
        <taxon>Eukaryota</taxon>
        <taxon>Metazoa</taxon>
        <taxon>Chordata</taxon>
        <taxon>Craniata</taxon>
        <taxon>Vertebrata</taxon>
        <taxon>Euteleostomi</taxon>
        <taxon>Actinopterygii</taxon>
        <taxon>Polypteriformes</taxon>
        <taxon>Polypteridae</taxon>
        <taxon>Erpetoichthys</taxon>
    </lineage>
</organism>
<dbReference type="AlphaFoldDB" id="A0A8C4SBW1"/>
<dbReference type="Proteomes" id="UP000694620">
    <property type="component" value="Chromosome 12"/>
</dbReference>
<sequence length="94" mass="10929">MQYYSKAKYIAIFLQISSIPIQSQLSKSRSESLKVLHRMARMTPLWRSMGSKPHGAYCHDHHECSTKMCRCAMKNNRTLPTERMLKDLCVILVL</sequence>
<proteinExistence type="predicted"/>
<dbReference type="GO" id="GO:0042742">
    <property type="term" value="P:defense response to bacterium"/>
    <property type="evidence" value="ECO:0007669"/>
    <property type="project" value="InterPro"/>
</dbReference>
<evidence type="ECO:0000313" key="2">
    <source>
        <dbReference type="Proteomes" id="UP000694620"/>
    </source>
</evidence>
<dbReference type="PANTHER" id="PTHR21007">
    <property type="entry name" value="LIVER EXPRESSED ANTIMICROBIAL PEPTIDE 2"/>
    <property type="match status" value="1"/>
</dbReference>
<dbReference type="GeneTree" id="ENSGT00940000176224"/>
<keyword evidence="2" id="KW-1185">Reference proteome</keyword>
<dbReference type="InterPro" id="IPR009955">
    <property type="entry name" value="LEAP-2"/>
</dbReference>
<accession>A0A8C4SBW1</accession>
<reference evidence="1" key="3">
    <citation type="submission" date="2025-09" db="UniProtKB">
        <authorList>
            <consortium name="Ensembl"/>
        </authorList>
    </citation>
    <scope>IDENTIFICATION</scope>
</reference>
<dbReference type="PANTHER" id="PTHR21007:SF5">
    <property type="entry name" value="LIVER-EXPRESSED ANTIMICROBIAL PEPTIDE 2"/>
    <property type="match status" value="1"/>
</dbReference>
<name>A0A8C4SBW1_ERPCA</name>
<protein>
    <recommendedName>
        <fullName evidence="3">Liver-expressed antimicrobial peptide 2</fullName>
    </recommendedName>
</protein>
<reference evidence="1" key="1">
    <citation type="submission" date="2021-06" db="EMBL/GenBank/DDBJ databases">
        <authorList>
            <consortium name="Wellcome Sanger Institute Data Sharing"/>
        </authorList>
    </citation>
    <scope>NUCLEOTIDE SEQUENCE [LARGE SCALE GENOMIC DNA]</scope>
</reference>
<evidence type="ECO:0008006" key="3">
    <source>
        <dbReference type="Google" id="ProtNLM"/>
    </source>
</evidence>
<reference evidence="1" key="2">
    <citation type="submission" date="2025-08" db="UniProtKB">
        <authorList>
            <consortium name="Ensembl"/>
        </authorList>
    </citation>
    <scope>IDENTIFICATION</scope>
</reference>